<keyword evidence="2" id="KW-1185">Reference proteome</keyword>
<proteinExistence type="predicted"/>
<gene>
    <name evidence="1" type="ORF">D7V94_18055</name>
</gene>
<sequence length="62" mass="7375">MITGRSNIDIKEQYTDIQHHNHETRKAFTVKINTVKDYFDAFRCLTEKELQEIPLDNHKDGK</sequence>
<accession>A0A3A9AT35</accession>
<evidence type="ECO:0000313" key="2">
    <source>
        <dbReference type="Proteomes" id="UP000280696"/>
    </source>
</evidence>
<dbReference type="AlphaFoldDB" id="A0A3A9AT35"/>
<name>A0A3A9AT35_9FIRM</name>
<comment type="caution">
    <text evidence="1">The sequence shown here is derived from an EMBL/GenBank/DDBJ whole genome shotgun (WGS) entry which is preliminary data.</text>
</comment>
<organism evidence="1 2">
    <name type="scientific">Parablautia intestinalis</name>
    <dbReference type="NCBI Taxonomy" id="2320100"/>
    <lineage>
        <taxon>Bacteria</taxon>
        <taxon>Bacillati</taxon>
        <taxon>Bacillota</taxon>
        <taxon>Clostridia</taxon>
        <taxon>Lachnospirales</taxon>
        <taxon>Lachnospiraceae</taxon>
        <taxon>Parablautia</taxon>
    </lineage>
</organism>
<dbReference type="EMBL" id="RAYQ01000022">
    <property type="protein sequence ID" value="RKI89505.1"/>
    <property type="molecule type" value="Genomic_DNA"/>
</dbReference>
<protein>
    <submittedName>
        <fullName evidence="1">Uncharacterized protein</fullName>
    </submittedName>
</protein>
<dbReference type="Proteomes" id="UP000280696">
    <property type="component" value="Unassembled WGS sequence"/>
</dbReference>
<reference evidence="1 2" key="1">
    <citation type="submission" date="2018-09" db="EMBL/GenBank/DDBJ databases">
        <title>Murine metabolic-syndrome-specific gut microbial biobank.</title>
        <authorList>
            <person name="Liu C."/>
        </authorList>
    </citation>
    <scope>NUCLEOTIDE SEQUENCE [LARGE SCALE GENOMIC DNA]</scope>
    <source>
        <strain evidence="1 2">0.1xD8-82</strain>
    </source>
</reference>
<evidence type="ECO:0000313" key="1">
    <source>
        <dbReference type="EMBL" id="RKI89505.1"/>
    </source>
</evidence>